<dbReference type="PANTHER" id="PTHR45716">
    <property type="entry name" value="BITESIZE, ISOFORM I"/>
    <property type="match status" value="1"/>
</dbReference>
<reference evidence="2 3" key="1">
    <citation type="journal article" date="2018" name="Gigascience">
        <title>Genomes of trombidid mites reveal novel predicted allergens and laterally-transferred genes associated with secondary metabolism.</title>
        <authorList>
            <person name="Dong X."/>
            <person name="Chaisiri K."/>
            <person name="Xia D."/>
            <person name="Armstrong S.D."/>
            <person name="Fang Y."/>
            <person name="Donnelly M.J."/>
            <person name="Kadowaki T."/>
            <person name="McGarry J.W."/>
            <person name="Darby A.C."/>
            <person name="Makepeace B.L."/>
        </authorList>
    </citation>
    <scope>NUCLEOTIDE SEQUENCE [LARGE SCALE GENOMIC DNA]</scope>
    <source>
        <strain evidence="2">UoL-WK</strain>
    </source>
</reference>
<dbReference type="GO" id="GO:0070382">
    <property type="term" value="C:exocytic vesicle"/>
    <property type="evidence" value="ECO:0007669"/>
    <property type="project" value="TreeGrafter"/>
</dbReference>
<dbReference type="EMBL" id="NCKU01000130">
    <property type="protein sequence ID" value="RWS17038.1"/>
    <property type="molecule type" value="Genomic_DNA"/>
</dbReference>
<dbReference type="InterPro" id="IPR000008">
    <property type="entry name" value="C2_dom"/>
</dbReference>
<dbReference type="AlphaFoldDB" id="A0A443RP97"/>
<dbReference type="SUPFAM" id="SSF49562">
    <property type="entry name" value="C2 domain (Calcium/lipid-binding domain, CaLB)"/>
    <property type="match status" value="2"/>
</dbReference>
<dbReference type="PANTHER" id="PTHR45716:SF2">
    <property type="entry name" value="BITESIZE, ISOFORM I"/>
    <property type="match status" value="1"/>
</dbReference>
<dbReference type="SMART" id="SM00239">
    <property type="entry name" value="C2"/>
    <property type="match status" value="2"/>
</dbReference>
<gene>
    <name evidence="2" type="ORF">B4U79_13196</name>
</gene>
<dbReference type="OrthoDB" id="195679at2759"/>
<evidence type="ECO:0000313" key="2">
    <source>
        <dbReference type="EMBL" id="RWS17038.1"/>
    </source>
</evidence>
<feature type="domain" description="C2" evidence="1">
    <location>
        <begin position="119"/>
        <end position="256"/>
    </location>
</feature>
<evidence type="ECO:0000313" key="3">
    <source>
        <dbReference type="Proteomes" id="UP000285301"/>
    </source>
</evidence>
<comment type="caution">
    <text evidence="2">The sequence shown here is derived from an EMBL/GenBank/DDBJ whole genome shotgun (WGS) entry which is preliminary data.</text>
</comment>
<dbReference type="GO" id="GO:0042043">
    <property type="term" value="F:neurexin family protein binding"/>
    <property type="evidence" value="ECO:0007669"/>
    <property type="project" value="TreeGrafter"/>
</dbReference>
<dbReference type="PROSITE" id="PS50004">
    <property type="entry name" value="C2"/>
    <property type="match status" value="2"/>
</dbReference>
<dbReference type="Pfam" id="PF00168">
    <property type="entry name" value="C2"/>
    <property type="match status" value="2"/>
</dbReference>
<dbReference type="GO" id="GO:0005886">
    <property type="term" value="C:plasma membrane"/>
    <property type="evidence" value="ECO:0007669"/>
    <property type="project" value="TreeGrafter"/>
</dbReference>
<dbReference type="STRING" id="1965070.A0A443RP97"/>
<dbReference type="Proteomes" id="UP000285301">
    <property type="component" value="Unassembled WGS sequence"/>
</dbReference>
<protein>
    <recommendedName>
        <fullName evidence="1">C2 domain-containing protein</fullName>
    </recommendedName>
</protein>
<dbReference type="InterPro" id="IPR035892">
    <property type="entry name" value="C2_domain_sf"/>
</dbReference>
<name>A0A443RP97_9ACAR</name>
<proteinExistence type="predicted"/>
<organism evidence="2 3">
    <name type="scientific">Dinothrombium tinctorium</name>
    <dbReference type="NCBI Taxonomy" id="1965070"/>
    <lineage>
        <taxon>Eukaryota</taxon>
        <taxon>Metazoa</taxon>
        <taxon>Ecdysozoa</taxon>
        <taxon>Arthropoda</taxon>
        <taxon>Chelicerata</taxon>
        <taxon>Arachnida</taxon>
        <taxon>Acari</taxon>
        <taxon>Acariformes</taxon>
        <taxon>Trombidiformes</taxon>
        <taxon>Prostigmata</taxon>
        <taxon>Anystina</taxon>
        <taxon>Parasitengona</taxon>
        <taxon>Trombidioidea</taxon>
        <taxon>Trombidiidae</taxon>
        <taxon>Dinothrombium</taxon>
    </lineage>
</organism>
<sequence>MGLISCCFGKCDNDYKDEASSCRTQLITSRDSDCDSSTTGWEHTTIFSSCSDESCSQVMTDSQILREDHFKHLTSEPTTEEVLNGLSAVDENKFILDGEKSLTTYQSFGENSSAYTTSRRASISLSINYNAVTETLDIFINNCRNLPPADPCRNTSDPYVQVYLLPDTSQNGKRLTKIKYDTLNPNYEERLAPPFHLSQDSQEEYKLWITVWQADVGYHHQKPMKKNLKNYMKLCLGEVIIPITSTLLHRFENLTFALKDATAKSSLKQHNNFEDSMPIVTGYICLKLRFVLKHCSQISMSFDNAKVNRNNNVEMVKMNTQALGSLEIRILFARELPLRNSGKPPKPYCKCCLINVEDSDTPSEPLRQQTPIENSTCNPKWNHTIIYRNFTLQQLKDCCLEITVWDHRRSMHRKFLGGVQLSNKVNFDSSSDFANLIEADKSEQQLWTELLEGEDRIWNEAVLKLRYFKPIVCNRSDDSLCSTLIDDF</sequence>
<dbReference type="GO" id="GO:0006887">
    <property type="term" value="P:exocytosis"/>
    <property type="evidence" value="ECO:0007669"/>
    <property type="project" value="TreeGrafter"/>
</dbReference>
<evidence type="ECO:0000259" key="1">
    <source>
        <dbReference type="PROSITE" id="PS50004"/>
    </source>
</evidence>
<keyword evidence="3" id="KW-1185">Reference proteome</keyword>
<feature type="domain" description="C2" evidence="1">
    <location>
        <begin position="303"/>
        <end position="448"/>
    </location>
</feature>
<dbReference type="Gene3D" id="2.60.40.150">
    <property type="entry name" value="C2 domain"/>
    <property type="match status" value="2"/>
</dbReference>
<accession>A0A443RP97</accession>